<dbReference type="Pfam" id="PF02899">
    <property type="entry name" value="Phage_int_SAM_1"/>
    <property type="match status" value="1"/>
</dbReference>
<comment type="subcellular location">
    <subcellularLocation>
        <location evidence="1">Cytoplasm</location>
    </subcellularLocation>
</comment>
<evidence type="ECO:0000256" key="6">
    <source>
        <dbReference type="ARBA" id="ARBA00023125"/>
    </source>
</evidence>
<keyword evidence="8" id="KW-0131">Cell cycle</keyword>
<evidence type="ECO:0000256" key="2">
    <source>
        <dbReference type="ARBA" id="ARBA00022490"/>
    </source>
</evidence>
<comment type="caution">
    <text evidence="12">The sequence shown here is derived from an EMBL/GenBank/DDBJ whole genome shotgun (WGS) entry which is preliminary data.</text>
</comment>
<evidence type="ECO:0000256" key="1">
    <source>
        <dbReference type="ARBA" id="ARBA00004496"/>
    </source>
</evidence>
<evidence type="ECO:0000256" key="8">
    <source>
        <dbReference type="ARBA" id="ARBA00023306"/>
    </source>
</evidence>
<dbReference type="Gene3D" id="1.10.443.10">
    <property type="entry name" value="Intergrase catalytic core"/>
    <property type="match status" value="1"/>
</dbReference>
<evidence type="ECO:0000256" key="9">
    <source>
        <dbReference type="PROSITE-ProRule" id="PRU01248"/>
    </source>
</evidence>
<keyword evidence="13" id="KW-1185">Reference proteome</keyword>
<dbReference type="PROSITE" id="PS51898">
    <property type="entry name" value="TYR_RECOMBINASE"/>
    <property type="match status" value="1"/>
</dbReference>
<reference evidence="12 13" key="2">
    <citation type="submission" date="2017-09" db="EMBL/GenBank/DDBJ databases">
        <title>Bacillus patelloidae sp. nov., isolated from the intestinal tract of a marine limpet.</title>
        <authorList>
            <person name="Liu R."/>
            <person name="Dong C."/>
            <person name="Shao Z."/>
        </authorList>
    </citation>
    <scope>NUCLEOTIDE SEQUENCE [LARGE SCALE GENOMIC DNA]</scope>
    <source>
        <strain evidence="12 13">SA5d-4</strain>
    </source>
</reference>
<dbReference type="GO" id="GO:0006310">
    <property type="term" value="P:DNA recombination"/>
    <property type="evidence" value="ECO:0007669"/>
    <property type="project" value="UniProtKB-KW"/>
</dbReference>
<organism evidence="12 13">
    <name type="scientific">Lottiidibacillus patelloidae</name>
    <dbReference type="NCBI Taxonomy" id="2670334"/>
    <lineage>
        <taxon>Bacteria</taxon>
        <taxon>Bacillati</taxon>
        <taxon>Bacillota</taxon>
        <taxon>Bacilli</taxon>
        <taxon>Bacillales</taxon>
        <taxon>Bacillaceae</taxon>
        <taxon>Lottiidibacillus</taxon>
    </lineage>
</organism>
<evidence type="ECO:0000256" key="3">
    <source>
        <dbReference type="ARBA" id="ARBA00022618"/>
    </source>
</evidence>
<dbReference type="Gene3D" id="1.10.150.130">
    <property type="match status" value="1"/>
</dbReference>
<dbReference type="GO" id="GO:0051301">
    <property type="term" value="P:cell division"/>
    <property type="evidence" value="ECO:0007669"/>
    <property type="project" value="UniProtKB-KW"/>
</dbReference>
<evidence type="ECO:0000313" key="12">
    <source>
        <dbReference type="EMBL" id="OZM56881.1"/>
    </source>
</evidence>
<keyword evidence="5" id="KW-0229">DNA integration</keyword>
<evidence type="ECO:0000256" key="4">
    <source>
        <dbReference type="ARBA" id="ARBA00022829"/>
    </source>
</evidence>
<sequence>MLQQFLENGLRGKSNTTVKTYEHAILKFEEWLDGAGTNLQEYARTDVQQYLNYLASRDKSAATINKIWNAIKKYSRWAGKEETIEDINIIKVKDFRNEAPKALNRNELNRLLREVDRTGNKRDIAIVTLLSNTGIRLYELVSLNITSIEISNRKGNAKIIGKGNRERDIPLNSEARRTITRYLEERTDSEIALFLSNRGKRISARSVQHLLEKYGFNVHALRHTFITNLIRSGEDISVVQALSGHANADMILRYSAPTLYDKQYALENLYIEQ</sequence>
<dbReference type="PROSITE" id="PS51900">
    <property type="entry name" value="CB"/>
    <property type="match status" value="1"/>
</dbReference>
<dbReference type="Pfam" id="PF00589">
    <property type="entry name" value="Phage_integrase"/>
    <property type="match status" value="1"/>
</dbReference>
<dbReference type="GO" id="GO:0005737">
    <property type="term" value="C:cytoplasm"/>
    <property type="evidence" value="ECO:0007669"/>
    <property type="project" value="UniProtKB-SubCell"/>
</dbReference>
<accession>A0A263BT25</accession>
<keyword evidence="7" id="KW-0233">DNA recombination</keyword>
<dbReference type="InterPro" id="IPR013762">
    <property type="entry name" value="Integrase-like_cat_sf"/>
</dbReference>
<dbReference type="PANTHER" id="PTHR30349:SF77">
    <property type="entry name" value="TYROSINE RECOMBINASE XERC"/>
    <property type="match status" value="1"/>
</dbReference>
<dbReference type="PANTHER" id="PTHR30349">
    <property type="entry name" value="PHAGE INTEGRASE-RELATED"/>
    <property type="match status" value="1"/>
</dbReference>
<reference evidence="13" key="1">
    <citation type="submission" date="2017-08" db="EMBL/GenBank/DDBJ databases">
        <authorList>
            <person name="Huang Z."/>
        </authorList>
    </citation>
    <scope>NUCLEOTIDE SEQUENCE [LARGE SCALE GENOMIC DNA]</scope>
    <source>
        <strain evidence="13">SA5d-4</strain>
    </source>
</reference>
<gene>
    <name evidence="12" type="ORF">CIB95_08915</name>
</gene>
<keyword evidence="3" id="KW-0132">Cell division</keyword>
<keyword evidence="6 9" id="KW-0238">DNA-binding</keyword>
<dbReference type="RefSeq" id="WP_094924352.1">
    <property type="nucleotide sequence ID" value="NZ_NPIA01000004.1"/>
</dbReference>
<dbReference type="InterPro" id="IPR044068">
    <property type="entry name" value="CB"/>
</dbReference>
<dbReference type="AlphaFoldDB" id="A0A263BT25"/>
<dbReference type="SUPFAM" id="SSF56349">
    <property type="entry name" value="DNA breaking-rejoining enzymes"/>
    <property type="match status" value="1"/>
</dbReference>
<dbReference type="InterPro" id="IPR002104">
    <property type="entry name" value="Integrase_catalytic"/>
</dbReference>
<evidence type="ECO:0000256" key="5">
    <source>
        <dbReference type="ARBA" id="ARBA00022908"/>
    </source>
</evidence>
<dbReference type="GO" id="GO:0015074">
    <property type="term" value="P:DNA integration"/>
    <property type="evidence" value="ECO:0007669"/>
    <property type="project" value="UniProtKB-KW"/>
</dbReference>
<evidence type="ECO:0000256" key="7">
    <source>
        <dbReference type="ARBA" id="ARBA00023172"/>
    </source>
</evidence>
<evidence type="ECO:0000259" key="10">
    <source>
        <dbReference type="PROSITE" id="PS51898"/>
    </source>
</evidence>
<dbReference type="EMBL" id="NPIA01000004">
    <property type="protein sequence ID" value="OZM56881.1"/>
    <property type="molecule type" value="Genomic_DNA"/>
</dbReference>
<evidence type="ECO:0000259" key="11">
    <source>
        <dbReference type="PROSITE" id="PS51900"/>
    </source>
</evidence>
<dbReference type="GO" id="GO:0007059">
    <property type="term" value="P:chromosome segregation"/>
    <property type="evidence" value="ECO:0007669"/>
    <property type="project" value="UniProtKB-KW"/>
</dbReference>
<proteinExistence type="predicted"/>
<dbReference type="InterPro" id="IPR010998">
    <property type="entry name" value="Integrase_recombinase_N"/>
</dbReference>
<feature type="domain" description="Core-binding (CB)" evidence="11">
    <location>
        <begin position="1"/>
        <end position="79"/>
    </location>
</feature>
<keyword evidence="4" id="KW-0159">Chromosome partition</keyword>
<dbReference type="GO" id="GO:0003677">
    <property type="term" value="F:DNA binding"/>
    <property type="evidence" value="ECO:0007669"/>
    <property type="project" value="UniProtKB-UniRule"/>
</dbReference>
<dbReference type="InterPro" id="IPR004107">
    <property type="entry name" value="Integrase_SAM-like_N"/>
</dbReference>
<keyword evidence="2" id="KW-0963">Cytoplasm</keyword>
<dbReference type="InterPro" id="IPR011010">
    <property type="entry name" value="DNA_brk_join_enz"/>
</dbReference>
<feature type="domain" description="Tyr recombinase" evidence="10">
    <location>
        <begin position="98"/>
        <end position="273"/>
    </location>
</feature>
<evidence type="ECO:0000313" key="13">
    <source>
        <dbReference type="Proteomes" id="UP000217083"/>
    </source>
</evidence>
<protein>
    <submittedName>
        <fullName evidence="12">Integrase</fullName>
    </submittedName>
</protein>
<dbReference type="Proteomes" id="UP000217083">
    <property type="component" value="Unassembled WGS sequence"/>
</dbReference>
<name>A0A263BT25_9BACI</name>
<dbReference type="InterPro" id="IPR050090">
    <property type="entry name" value="Tyrosine_recombinase_XerCD"/>
</dbReference>